<evidence type="ECO:0000256" key="1">
    <source>
        <dbReference type="SAM" id="SignalP"/>
    </source>
</evidence>
<feature type="signal peptide" evidence="1">
    <location>
        <begin position="1"/>
        <end position="19"/>
    </location>
</feature>
<dbReference type="RefSeq" id="WP_152212702.1">
    <property type="nucleotide sequence ID" value="NZ_WFLN01000006.1"/>
</dbReference>
<dbReference type="SUPFAM" id="SSF51322">
    <property type="entry name" value="Cyanovirin-N"/>
    <property type="match status" value="1"/>
</dbReference>
<organism evidence="3 4">
    <name type="scientific">Fluviispira multicolorata</name>
    <dbReference type="NCBI Taxonomy" id="2654512"/>
    <lineage>
        <taxon>Bacteria</taxon>
        <taxon>Pseudomonadati</taxon>
        <taxon>Bdellovibrionota</taxon>
        <taxon>Oligoflexia</taxon>
        <taxon>Silvanigrellales</taxon>
        <taxon>Silvanigrellaceae</taxon>
        <taxon>Fluviispira</taxon>
    </lineage>
</organism>
<feature type="domain" description="Cyanovirin-N" evidence="2">
    <location>
        <begin position="25"/>
        <end position="124"/>
    </location>
</feature>
<keyword evidence="1" id="KW-0732">Signal</keyword>
<dbReference type="Pfam" id="PF08881">
    <property type="entry name" value="CVNH"/>
    <property type="match status" value="1"/>
</dbReference>
<sequence>MKKFILLILLTLVSMNSYATELKSFAKTCNNFIIYKASLSAVCTAENGARYNTSLRLRGINNSNGVLTADADSHVMSKFHTTCTKTGVDSNGVLAASCKNSKNAYVWTFIDLNPLLRNFNGTLVYPSTYN</sequence>
<dbReference type="InterPro" id="IPR011058">
    <property type="entry name" value="Cyanovirin-N"/>
</dbReference>
<gene>
    <name evidence="3" type="ORF">GCL57_07320</name>
</gene>
<feature type="chain" id="PRO_5032765173" description="Cyanovirin-N domain-containing protein" evidence="1">
    <location>
        <begin position="20"/>
        <end position="130"/>
    </location>
</feature>
<evidence type="ECO:0000259" key="2">
    <source>
        <dbReference type="Pfam" id="PF08881"/>
    </source>
</evidence>
<proteinExistence type="predicted"/>
<accession>A0A833JF05</accession>
<dbReference type="EMBL" id="WFLN01000006">
    <property type="protein sequence ID" value="KAB8030775.1"/>
    <property type="molecule type" value="Genomic_DNA"/>
</dbReference>
<evidence type="ECO:0000313" key="4">
    <source>
        <dbReference type="Proteomes" id="UP000442694"/>
    </source>
</evidence>
<dbReference type="AlphaFoldDB" id="A0A833JF05"/>
<dbReference type="Gene3D" id="2.30.60.10">
    <property type="entry name" value="Cyanovirin-N"/>
    <property type="match status" value="1"/>
</dbReference>
<dbReference type="InterPro" id="IPR036673">
    <property type="entry name" value="Cyanovirin-N_sf"/>
</dbReference>
<keyword evidence="4" id="KW-1185">Reference proteome</keyword>
<comment type="caution">
    <text evidence="3">The sequence shown here is derived from an EMBL/GenBank/DDBJ whole genome shotgun (WGS) entry which is preliminary data.</text>
</comment>
<reference evidence="3 4" key="1">
    <citation type="submission" date="2019-10" db="EMBL/GenBank/DDBJ databases">
        <title>New genus of Silvanigrellaceae.</title>
        <authorList>
            <person name="Pitt A."/>
            <person name="Hahn M.W."/>
        </authorList>
    </citation>
    <scope>NUCLEOTIDE SEQUENCE [LARGE SCALE GENOMIC DNA]</scope>
    <source>
        <strain evidence="3 4">33A1-SZDP</strain>
    </source>
</reference>
<name>A0A833JF05_9BACT</name>
<protein>
    <recommendedName>
        <fullName evidence="2">Cyanovirin-N domain-containing protein</fullName>
    </recommendedName>
</protein>
<evidence type="ECO:0000313" key="3">
    <source>
        <dbReference type="EMBL" id="KAB8030775.1"/>
    </source>
</evidence>
<dbReference type="Proteomes" id="UP000442694">
    <property type="component" value="Unassembled WGS sequence"/>
</dbReference>